<dbReference type="AlphaFoldDB" id="A0A507EEM8"/>
<dbReference type="InterPro" id="IPR029063">
    <property type="entry name" value="SAM-dependent_MTases_sf"/>
</dbReference>
<feature type="compositionally biased region" description="Acidic residues" evidence="5">
    <location>
        <begin position="10"/>
        <end position="20"/>
    </location>
</feature>
<protein>
    <submittedName>
        <fullName evidence="6">Uncharacterized protein</fullName>
    </submittedName>
</protein>
<dbReference type="GO" id="GO:0008168">
    <property type="term" value="F:methyltransferase activity"/>
    <property type="evidence" value="ECO:0007669"/>
    <property type="project" value="UniProtKB-KW"/>
</dbReference>
<dbReference type="STRING" id="109895.A0A507EEM8"/>
<evidence type="ECO:0000256" key="2">
    <source>
        <dbReference type="ARBA" id="ARBA00022679"/>
    </source>
</evidence>
<evidence type="ECO:0000256" key="5">
    <source>
        <dbReference type="SAM" id="MobiDB-lite"/>
    </source>
</evidence>
<dbReference type="CDD" id="cd02440">
    <property type="entry name" value="AdoMet_MTases"/>
    <property type="match status" value="1"/>
</dbReference>
<sequence>MSLVPLDYGSTDDDSEENDHDGESCRGESQSSSSSKEASADTDVGYSHSRTPSTDQLLSSKQSSANIKSSARRITFHGKASDVTVSVHELLDGTYGSFVWPSALVLSAYVHFLGSAFRGKRVLELGCGTALPGLVAAKLGAAQVVLTDSGQLPHVLANTELAVRANRCEETCAVAALDWGEFPPLVGDPCAFEYVLGADVFYEPEMFDTLLATVVYILKKSPPSAAFITAYQERSSRRSVQHLLDRYGLTCTLVDKADFGGWGGDTWSLVNDAYYSPPREIASVVLLIIKMVS</sequence>
<dbReference type="PANTHER" id="PTHR14614:SF164">
    <property type="entry name" value="HISTONE-ARGININE METHYLTRANSFERASE METTL23"/>
    <property type="match status" value="1"/>
</dbReference>
<proteinExistence type="inferred from homology"/>
<dbReference type="SUPFAM" id="SSF53335">
    <property type="entry name" value="S-adenosyl-L-methionine-dependent methyltransferases"/>
    <property type="match status" value="1"/>
</dbReference>
<evidence type="ECO:0000256" key="3">
    <source>
        <dbReference type="ARBA" id="ARBA00022691"/>
    </source>
</evidence>
<feature type="region of interest" description="Disordered" evidence="5">
    <location>
        <begin position="1"/>
        <end position="62"/>
    </location>
</feature>
<keyword evidence="7" id="KW-1185">Reference proteome</keyword>
<organism evidence="6 7">
    <name type="scientific">Powellomyces hirtus</name>
    <dbReference type="NCBI Taxonomy" id="109895"/>
    <lineage>
        <taxon>Eukaryota</taxon>
        <taxon>Fungi</taxon>
        <taxon>Fungi incertae sedis</taxon>
        <taxon>Chytridiomycota</taxon>
        <taxon>Chytridiomycota incertae sedis</taxon>
        <taxon>Chytridiomycetes</taxon>
        <taxon>Spizellomycetales</taxon>
        <taxon>Powellomycetaceae</taxon>
        <taxon>Powellomyces</taxon>
    </lineage>
</organism>
<feature type="compositionally biased region" description="Low complexity" evidence="5">
    <location>
        <begin position="27"/>
        <end position="37"/>
    </location>
</feature>
<dbReference type="Gene3D" id="3.40.50.150">
    <property type="entry name" value="Vaccinia Virus protein VP39"/>
    <property type="match status" value="1"/>
</dbReference>
<comment type="similarity">
    <text evidence="4">Belongs to the methyltransferase superfamily. METTL23 family.</text>
</comment>
<dbReference type="Pfam" id="PF10294">
    <property type="entry name" value="Methyltransf_16"/>
    <property type="match status" value="1"/>
</dbReference>
<dbReference type="EMBL" id="QEAQ01000006">
    <property type="protein sequence ID" value="TPX61658.1"/>
    <property type="molecule type" value="Genomic_DNA"/>
</dbReference>
<keyword evidence="1" id="KW-0489">Methyltransferase</keyword>
<gene>
    <name evidence="6" type="ORF">PhCBS80983_g00982</name>
</gene>
<evidence type="ECO:0000256" key="4">
    <source>
        <dbReference type="ARBA" id="ARBA00043988"/>
    </source>
</evidence>
<name>A0A507EEM8_9FUNG</name>
<evidence type="ECO:0000313" key="6">
    <source>
        <dbReference type="EMBL" id="TPX61658.1"/>
    </source>
</evidence>
<evidence type="ECO:0000256" key="1">
    <source>
        <dbReference type="ARBA" id="ARBA00022603"/>
    </source>
</evidence>
<accession>A0A507EEM8</accession>
<dbReference type="PANTHER" id="PTHR14614">
    <property type="entry name" value="HEPATOCELLULAR CARCINOMA-ASSOCIATED ANTIGEN"/>
    <property type="match status" value="1"/>
</dbReference>
<dbReference type="Proteomes" id="UP000318582">
    <property type="component" value="Unassembled WGS sequence"/>
</dbReference>
<dbReference type="GO" id="GO:0005634">
    <property type="term" value="C:nucleus"/>
    <property type="evidence" value="ECO:0007669"/>
    <property type="project" value="TreeGrafter"/>
</dbReference>
<dbReference type="InterPro" id="IPR019410">
    <property type="entry name" value="Methyltransf_16"/>
</dbReference>
<feature type="compositionally biased region" description="Polar residues" evidence="5">
    <location>
        <begin position="48"/>
        <end position="58"/>
    </location>
</feature>
<dbReference type="GO" id="GO:0032259">
    <property type="term" value="P:methylation"/>
    <property type="evidence" value="ECO:0007669"/>
    <property type="project" value="UniProtKB-KW"/>
</dbReference>
<evidence type="ECO:0000313" key="7">
    <source>
        <dbReference type="Proteomes" id="UP000318582"/>
    </source>
</evidence>
<keyword evidence="2" id="KW-0808">Transferase</keyword>
<keyword evidence="3" id="KW-0949">S-adenosyl-L-methionine</keyword>
<dbReference type="GO" id="GO:0005737">
    <property type="term" value="C:cytoplasm"/>
    <property type="evidence" value="ECO:0007669"/>
    <property type="project" value="TreeGrafter"/>
</dbReference>
<reference evidence="6 7" key="1">
    <citation type="journal article" date="2019" name="Sci. Rep.">
        <title>Comparative genomics of chytrid fungi reveal insights into the obligate biotrophic and pathogenic lifestyle of Synchytrium endobioticum.</title>
        <authorList>
            <person name="van de Vossenberg B.T.L.H."/>
            <person name="Warris S."/>
            <person name="Nguyen H.D.T."/>
            <person name="van Gent-Pelzer M.P.E."/>
            <person name="Joly D.L."/>
            <person name="van de Geest H.C."/>
            <person name="Bonants P.J.M."/>
            <person name="Smith D.S."/>
            <person name="Levesque C.A."/>
            <person name="van der Lee T.A.J."/>
        </authorList>
    </citation>
    <scope>NUCLEOTIDE SEQUENCE [LARGE SCALE GENOMIC DNA]</scope>
    <source>
        <strain evidence="6 7">CBS 809.83</strain>
    </source>
</reference>
<comment type="caution">
    <text evidence="6">The sequence shown here is derived from an EMBL/GenBank/DDBJ whole genome shotgun (WGS) entry which is preliminary data.</text>
</comment>